<evidence type="ECO:0000256" key="5">
    <source>
        <dbReference type="SAM" id="MobiDB-lite"/>
    </source>
</evidence>
<dbReference type="GO" id="GO:0005681">
    <property type="term" value="C:spliceosomal complex"/>
    <property type="evidence" value="ECO:0007669"/>
    <property type="project" value="TreeGrafter"/>
</dbReference>
<feature type="region of interest" description="Disordered" evidence="5">
    <location>
        <begin position="87"/>
        <end position="135"/>
    </location>
</feature>
<comment type="subcellular location">
    <subcellularLocation>
        <location evidence="2">Cytoplasm</location>
    </subcellularLocation>
    <subcellularLocation>
        <location evidence="1">Nucleus</location>
    </subcellularLocation>
</comment>
<evidence type="ECO:0000313" key="6">
    <source>
        <dbReference type="EMBL" id="AFP62972.1"/>
    </source>
</evidence>
<dbReference type="EMBL" id="KA648343">
    <property type="protein sequence ID" value="AFP62972.1"/>
    <property type="molecule type" value="mRNA"/>
</dbReference>
<gene>
    <name evidence="7" type="primary">101898457</name>
</gene>
<evidence type="ECO:0000256" key="2">
    <source>
        <dbReference type="ARBA" id="ARBA00004496"/>
    </source>
</evidence>
<evidence type="ECO:0000313" key="7">
    <source>
        <dbReference type="EnsemblMetazoa" id="MDOA004546-PA"/>
    </source>
</evidence>
<dbReference type="Gene3D" id="2.30.29.30">
    <property type="entry name" value="Pleckstrin-homology domain (PH domain)/Phosphotyrosine-binding domain (PTB)"/>
    <property type="match status" value="1"/>
</dbReference>
<dbReference type="RefSeq" id="XP_005191303.2">
    <property type="nucleotide sequence ID" value="XM_005191246.4"/>
</dbReference>
<feature type="compositionally biased region" description="Acidic residues" evidence="5">
    <location>
        <begin position="113"/>
        <end position="135"/>
    </location>
</feature>
<sequence>MVIIGQVAPPTEGVVFTSDNVTLRIEQNTTVGKGNVYISHSSLMWKPANEPDGISISWKRIGVHGTASAPSKCICFVLDRHISWPGKTDGGVTNGNGQAIKSETNGDGNGNNDDAENDDEEEEEEVFEDAEEDQLTECWLIPDDVNIVDTMYQAMTECQALHPDSDDSISGDSDMEYDEEDDGEGEFDDAGDYTQSTGNGDNGGVETACAGINNLSVDQFADAEE</sequence>
<dbReference type="VEuPathDB" id="VectorBase:MDOMA2_012930"/>
<dbReference type="VEuPathDB" id="VectorBase:MDOA004546"/>
<dbReference type="GO" id="GO:0034715">
    <property type="term" value="C:pICln-Sm protein complex"/>
    <property type="evidence" value="ECO:0007669"/>
    <property type="project" value="TreeGrafter"/>
</dbReference>
<feature type="region of interest" description="Disordered" evidence="5">
    <location>
        <begin position="161"/>
        <end position="208"/>
    </location>
</feature>
<evidence type="ECO:0000256" key="3">
    <source>
        <dbReference type="ARBA" id="ARBA00022490"/>
    </source>
</evidence>
<dbReference type="InterPro" id="IPR039924">
    <property type="entry name" value="ICln/Lot5/Saf5"/>
</dbReference>
<feature type="compositionally biased region" description="Acidic residues" evidence="5">
    <location>
        <begin position="166"/>
        <end position="191"/>
    </location>
</feature>
<keyword evidence="4" id="KW-0539">Nucleus</keyword>
<reference evidence="7" key="2">
    <citation type="submission" date="2021-01" db="UniProtKB">
        <authorList>
            <consortium name="EnsemblMetazoa"/>
        </authorList>
    </citation>
    <scope>IDENTIFICATION</scope>
    <source>
        <strain evidence="7">Aabys</strain>
    </source>
</reference>
<dbReference type="EnsemblMetazoa" id="MDOA004546-RA">
    <property type="protein sequence ID" value="MDOA004546-PA"/>
    <property type="gene ID" value="MDOA004546"/>
</dbReference>
<evidence type="ECO:0000256" key="4">
    <source>
        <dbReference type="ARBA" id="ARBA00023242"/>
    </source>
</evidence>
<protein>
    <submittedName>
        <fullName evidence="6">Nucleotide-sensitive chloride conductance regulator (ICln)</fullName>
    </submittedName>
</protein>
<proteinExistence type="evidence at transcript level"/>
<dbReference type="eggNOG" id="KOG3238">
    <property type="taxonomic scope" value="Eukaryota"/>
</dbReference>
<reference evidence="6" key="1">
    <citation type="submission" date="2012-08" db="EMBL/GenBank/DDBJ databases">
        <title>Transcriptome of adult Musca domestica launches a platform for comparative house fly gene expression and characterization of differential gene expression among resistant and susceptible house flies.</title>
        <authorList>
            <person name="Liu N."/>
            <person name="Zhang L."/>
            <person name="Li M."/>
            <person name="Reid W."/>
        </authorList>
    </citation>
    <scope>NUCLEOTIDE SEQUENCE</scope>
    <source>
        <strain evidence="6">ALHF</strain>
        <tissue evidence="6">Whole body</tissue>
    </source>
</reference>
<dbReference type="PANTHER" id="PTHR21399">
    <property type="entry name" value="CHLORIDE CONDUCTANCE REGULATORY PROTEIN ICLN"/>
    <property type="match status" value="1"/>
</dbReference>
<evidence type="ECO:0000256" key="1">
    <source>
        <dbReference type="ARBA" id="ARBA00004123"/>
    </source>
</evidence>
<keyword evidence="3" id="KW-0963">Cytoplasm</keyword>
<dbReference type="GO" id="GO:0005829">
    <property type="term" value="C:cytosol"/>
    <property type="evidence" value="ECO:0007669"/>
    <property type="project" value="TreeGrafter"/>
</dbReference>
<dbReference type="GO" id="GO:0045292">
    <property type="term" value="P:mRNA cis splicing, via spliceosome"/>
    <property type="evidence" value="ECO:0007669"/>
    <property type="project" value="TreeGrafter"/>
</dbReference>
<dbReference type="PANTHER" id="PTHR21399:SF0">
    <property type="entry name" value="METHYLOSOME SUBUNIT PICLN"/>
    <property type="match status" value="1"/>
</dbReference>
<dbReference type="Pfam" id="PF03517">
    <property type="entry name" value="Voldacs"/>
    <property type="match status" value="1"/>
</dbReference>
<dbReference type="OrthoDB" id="19714at2759"/>
<accession>T1PK55</accession>
<dbReference type="KEGG" id="mde:101898457"/>
<dbReference type="AlphaFoldDB" id="T1PK55"/>
<organism evidence="6">
    <name type="scientific">Musca domestica</name>
    <name type="common">House fly</name>
    <dbReference type="NCBI Taxonomy" id="7370"/>
    <lineage>
        <taxon>Eukaryota</taxon>
        <taxon>Metazoa</taxon>
        <taxon>Ecdysozoa</taxon>
        <taxon>Arthropoda</taxon>
        <taxon>Hexapoda</taxon>
        <taxon>Insecta</taxon>
        <taxon>Pterygota</taxon>
        <taxon>Neoptera</taxon>
        <taxon>Endopterygota</taxon>
        <taxon>Diptera</taxon>
        <taxon>Brachycera</taxon>
        <taxon>Muscomorpha</taxon>
        <taxon>Muscoidea</taxon>
        <taxon>Muscidae</taxon>
        <taxon>Musca</taxon>
    </lineage>
</organism>
<dbReference type="STRING" id="7370.T1PK55"/>
<feature type="compositionally biased region" description="Low complexity" evidence="5">
    <location>
        <begin position="103"/>
        <end position="112"/>
    </location>
</feature>
<dbReference type="InterPro" id="IPR011993">
    <property type="entry name" value="PH-like_dom_sf"/>
</dbReference>
<name>T1PK55_MUSDO</name>
<dbReference type="GO" id="GO:0000387">
    <property type="term" value="P:spliceosomal snRNP assembly"/>
    <property type="evidence" value="ECO:0007669"/>
    <property type="project" value="TreeGrafter"/>
</dbReference>